<dbReference type="SUPFAM" id="SSF103473">
    <property type="entry name" value="MFS general substrate transporter"/>
    <property type="match status" value="1"/>
</dbReference>
<feature type="transmembrane region" description="Helical" evidence="7">
    <location>
        <begin position="127"/>
        <end position="149"/>
    </location>
</feature>
<dbReference type="PROSITE" id="PS50850">
    <property type="entry name" value="MFS"/>
    <property type="match status" value="1"/>
</dbReference>
<evidence type="ECO:0000256" key="7">
    <source>
        <dbReference type="SAM" id="Phobius"/>
    </source>
</evidence>
<evidence type="ECO:0000256" key="2">
    <source>
        <dbReference type="ARBA" id="ARBA00022475"/>
    </source>
</evidence>
<organism evidence="9 10">
    <name type="scientific">Goodfellowiella coeruleoviolacea</name>
    <dbReference type="NCBI Taxonomy" id="334858"/>
    <lineage>
        <taxon>Bacteria</taxon>
        <taxon>Bacillati</taxon>
        <taxon>Actinomycetota</taxon>
        <taxon>Actinomycetes</taxon>
        <taxon>Pseudonocardiales</taxon>
        <taxon>Pseudonocardiaceae</taxon>
        <taxon>Goodfellowiella</taxon>
    </lineage>
</organism>
<dbReference type="Proteomes" id="UP001206128">
    <property type="component" value="Unassembled WGS sequence"/>
</dbReference>
<dbReference type="Gene3D" id="1.20.1250.20">
    <property type="entry name" value="MFS general substrate transporter like domains"/>
    <property type="match status" value="2"/>
</dbReference>
<dbReference type="GO" id="GO:0005886">
    <property type="term" value="C:plasma membrane"/>
    <property type="evidence" value="ECO:0007669"/>
    <property type="project" value="UniProtKB-SubCell"/>
</dbReference>
<gene>
    <name evidence="9" type="ORF">LX83_006468</name>
</gene>
<feature type="transmembrane region" description="Helical" evidence="7">
    <location>
        <begin position="156"/>
        <end position="174"/>
    </location>
</feature>
<reference evidence="9" key="1">
    <citation type="submission" date="2022-06" db="EMBL/GenBank/DDBJ databases">
        <title>Genomic Encyclopedia of Archaeal and Bacterial Type Strains, Phase II (KMG-II): from individual species to whole genera.</title>
        <authorList>
            <person name="Goeker M."/>
        </authorList>
    </citation>
    <scope>NUCLEOTIDE SEQUENCE</scope>
    <source>
        <strain evidence="9">DSM 43935</strain>
    </source>
</reference>
<evidence type="ECO:0000256" key="5">
    <source>
        <dbReference type="ARBA" id="ARBA00023136"/>
    </source>
</evidence>
<comment type="caution">
    <text evidence="9">The sequence shown here is derived from an EMBL/GenBank/DDBJ whole genome shotgun (WGS) entry which is preliminary data.</text>
</comment>
<dbReference type="PANTHER" id="PTHR43124:SF3">
    <property type="entry name" value="CHLORAMPHENICOL EFFLUX PUMP RV0191"/>
    <property type="match status" value="1"/>
</dbReference>
<dbReference type="PRINTS" id="PR01035">
    <property type="entry name" value="TCRTETA"/>
</dbReference>
<dbReference type="AlphaFoldDB" id="A0AAE3KJX7"/>
<dbReference type="PANTHER" id="PTHR43124">
    <property type="entry name" value="PURINE EFFLUX PUMP PBUE"/>
    <property type="match status" value="1"/>
</dbReference>
<evidence type="ECO:0000256" key="6">
    <source>
        <dbReference type="SAM" id="MobiDB-lite"/>
    </source>
</evidence>
<comment type="subcellular location">
    <subcellularLocation>
        <location evidence="1">Cell membrane</location>
        <topology evidence="1">Multi-pass membrane protein</topology>
    </subcellularLocation>
</comment>
<dbReference type="InterPro" id="IPR011701">
    <property type="entry name" value="MFS"/>
</dbReference>
<keyword evidence="5 7" id="KW-0472">Membrane</keyword>
<feature type="transmembrane region" description="Helical" evidence="7">
    <location>
        <begin position="319"/>
        <end position="337"/>
    </location>
</feature>
<dbReference type="RefSeq" id="WP_253778510.1">
    <property type="nucleotide sequence ID" value="NZ_JAMTCK010000019.1"/>
</dbReference>
<feature type="domain" description="Major facilitator superfamily (MFS) profile" evidence="8">
    <location>
        <begin position="32"/>
        <end position="407"/>
    </location>
</feature>
<feature type="transmembrane region" description="Helical" evidence="7">
    <location>
        <begin position="67"/>
        <end position="91"/>
    </location>
</feature>
<evidence type="ECO:0000313" key="9">
    <source>
        <dbReference type="EMBL" id="MCP2169582.1"/>
    </source>
</evidence>
<feature type="transmembrane region" description="Helical" evidence="7">
    <location>
        <begin position="229"/>
        <end position="251"/>
    </location>
</feature>
<dbReference type="InterPro" id="IPR050189">
    <property type="entry name" value="MFS_Efflux_Transporters"/>
</dbReference>
<evidence type="ECO:0000313" key="10">
    <source>
        <dbReference type="Proteomes" id="UP001206128"/>
    </source>
</evidence>
<keyword evidence="3 7" id="KW-0812">Transmembrane</keyword>
<name>A0AAE3KJX7_9PSEU</name>
<dbReference type="InterPro" id="IPR020846">
    <property type="entry name" value="MFS_dom"/>
</dbReference>
<feature type="transmembrane region" description="Helical" evidence="7">
    <location>
        <begin position="349"/>
        <end position="371"/>
    </location>
</feature>
<feature type="transmembrane region" description="Helical" evidence="7">
    <location>
        <begin position="257"/>
        <end position="283"/>
    </location>
</feature>
<dbReference type="EMBL" id="JAMTCK010000019">
    <property type="protein sequence ID" value="MCP2169582.1"/>
    <property type="molecule type" value="Genomic_DNA"/>
</dbReference>
<dbReference type="InterPro" id="IPR001958">
    <property type="entry name" value="Tet-R_TetA/multi-R_MdtG-like"/>
</dbReference>
<sequence>MTQDLSTAQPSAPTADPAPPGAAASGLGRTPALLALSLGAFAVGTTEVVITGLLPEVAADLSVSLPTAGLLVSGYALGMVVGAPGLAVLGARVPRKRMLLALTVLFIAASLVSAVAPGYGVLLAGRVLSALAGGAYVGIAAAVAADLVAPERKATAIATVFMGLSLANVLGVPGGTALGQALGWRATFWAVAVVGAVLLVALAVLVPRVPAAEAGGPRRELAAFRQGRVWLALAATAFGWAPFLTVLTYIAPLLTEVTGFAAATVPVVLALVGVGMVIGTPLAGRLADRALRPTLHGALAALAVISALLLAAVHSQPAAIVGFFLFGLIGAAVIPPLQTRVLTTARHGGSLVSAANVSAFNIGNAGGPLLAATALSLGGGYTAPLWIAAVLAAVGLGFAAASFRRGTPTR</sequence>
<dbReference type="CDD" id="cd17324">
    <property type="entry name" value="MFS_NepI_like"/>
    <property type="match status" value="1"/>
</dbReference>
<feature type="transmembrane region" description="Helical" evidence="7">
    <location>
        <begin position="295"/>
        <end position="313"/>
    </location>
</feature>
<feature type="transmembrane region" description="Helical" evidence="7">
    <location>
        <begin position="383"/>
        <end position="403"/>
    </location>
</feature>
<dbReference type="GO" id="GO:0022857">
    <property type="term" value="F:transmembrane transporter activity"/>
    <property type="evidence" value="ECO:0007669"/>
    <property type="project" value="InterPro"/>
</dbReference>
<dbReference type="InterPro" id="IPR036259">
    <property type="entry name" value="MFS_trans_sf"/>
</dbReference>
<proteinExistence type="predicted"/>
<evidence type="ECO:0000256" key="1">
    <source>
        <dbReference type="ARBA" id="ARBA00004651"/>
    </source>
</evidence>
<evidence type="ECO:0000256" key="4">
    <source>
        <dbReference type="ARBA" id="ARBA00022989"/>
    </source>
</evidence>
<evidence type="ECO:0000259" key="8">
    <source>
        <dbReference type="PROSITE" id="PS50850"/>
    </source>
</evidence>
<feature type="transmembrane region" description="Helical" evidence="7">
    <location>
        <begin position="33"/>
        <end position="55"/>
    </location>
</feature>
<accession>A0AAE3KJX7</accession>
<feature type="transmembrane region" description="Helical" evidence="7">
    <location>
        <begin position="98"/>
        <end position="121"/>
    </location>
</feature>
<keyword evidence="10" id="KW-1185">Reference proteome</keyword>
<protein>
    <submittedName>
        <fullName evidence="9">MFS transporter, DHA1 family, arabinose polymer transporter</fullName>
    </submittedName>
</protein>
<dbReference type="Pfam" id="PF07690">
    <property type="entry name" value="MFS_1"/>
    <property type="match status" value="1"/>
</dbReference>
<evidence type="ECO:0000256" key="3">
    <source>
        <dbReference type="ARBA" id="ARBA00022692"/>
    </source>
</evidence>
<keyword evidence="4 7" id="KW-1133">Transmembrane helix</keyword>
<feature type="region of interest" description="Disordered" evidence="6">
    <location>
        <begin position="1"/>
        <end position="24"/>
    </location>
</feature>
<keyword evidence="2" id="KW-1003">Cell membrane</keyword>
<feature type="transmembrane region" description="Helical" evidence="7">
    <location>
        <begin position="186"/>
        <end position="209"/>
    </location>
</feature>